<dbReference type="Pfam" id="PF02518">
    <property type="entry name" value="HATPase_c"/>
    <property type="match status" value="1"/>
</dbReference>
<dbReference type="InterPro" id="IPR036890">
    <property type="entry name" value="HATPase_C_sf"/>
</dbReference>
<feature type="domain" description="PAC" evidence="9">
    <location>
        <begin position="180"/>
        <end position="232"/>
    </location>
</feature>
<dbReference type="AlphaFoldDB" id="A0A3N5C0Y3"/>
<keyword evidence="6 10" id="KW-0418">Kinase</keyword>
<dbReference type="GO" id="GO:0004673">
    <property type="term" value="F:protein histidine kinase activity"/>
    <property type="evidence" value="ECO:0007669"/>
    <property type="project" value="UniProtKB-EC"/>
</dbReference>
<name>A0A3N5C0Y3_9EURY</name>
<reference evidence="10 11" key="1">
    <citation type="submission" date="2018-11" db="EMBL/GenBank/DDBJ databases">
        <title>Genomic Encyclopedia of Type Strains, Phase IV (KMG-IV): sequencing the most valuable type-strain genomes for metagenomic binning, comparative biology and taxonomic classification.</title>
        <authorList>
            <person name="Goeker M."/>
        </authorList>
    </citation>
    <scope>NUCLEOTIDE SEQUENCE [LARGE SCALE GENOMIC DNA]</scope>
    <source>
        <strain evidence="10 11">DSM 11977</strain>
    </source>
</reference>
<evidence type="ECO:0000256" key="3">
    <source>
        <dbReference type="ARBA" id="ARBA00022553"/>
    </source>
</evidence>
<dbReference type="GO" id="GO:0005524">
    <property type="term" value="F:ATP binding"/>
    <property type="evidence" value="ECO:0007669"/>
    <property type="project" value="UniProtKB-KW"/>
</dbReference>
<evidence type="ECO:0000256" key="6">
    <source>
        <dbReference type="ARBA" id="ARBA00022777"/>
    </source>
</evidence>
<dbReference type="PROSITE" id="PS50113">
    <property type="entry name" value="PAC"/>
    <property type="match status" value="1"/>
</dbReference>
<accession>A0A3N5C0Y3</accession>
<dbReference type="SUPFAM" id="SSF55874">
    <property type="entry name" value="ATPase domain of HSP90 chaperone/DNA topoisomerase II/histidine kinase"/>
    <property type="match status" value="1"/>
</dbReference>
<evidence type="ECO:0000256" key="1">
    <source>
        <dbReference type="ARBA" id="ARBA00000085"/>
    </source>
</evidence>
<dbReference type="InterPro" id="IPR000700">
    <property type="entry name" value="PAS-assoc_C"/>
</dbReference>
<evidence type="ECO:0000256" key="5">
    <source>
        <dbReference type="ARBA" id="ARBA00022741"/>
    </source>
</evidence>
<evidence type="ECO:0000259" key="8">
    <source>
        <dbReference type="PROSITE" id="PS50109"/>
    </source>
</evidence>
<comment type="catalytic activity">
    <reaction evidence="1">
        <text>ATP + protein L-histidine = ADP + protein N-phospho-L-histidine.</text>
        <dbReference type="EC" id="2.7.13.3"/>
    </reaction>
</comment>
<evidence type="ECO:0000256" key="4">
    <source>
        <dbReference type="ARBA" id="ARBA00022679"/>
    </source>
</evidence>
<sequence length="561" mass="64097">MNFEKSIGAHVIFFDGNYCVKGYNDSFANFFDIEEDLTGKHIDDLEMPADFADFILSGEEEIELSLNVKNRWIDVKKETINTNGALIGHFFILEDVTDQIINNQELIALNSVIGDVQDVMSMSIHFKDAEGKYHWTPETYALIDREPRLGDENNNIFDSITVQNLDNIADNRPNIDDDVYVEDFTIITESGKTKYLRGTAHNVFDDEGNFLRLIMTAQDLTKEHLQEANLKILDSLMSDSNYQLGVGSYVHEIGSDYFCISKEAVDIAELNENEDSHMQLKSLSGNFVDSDAFKKEVGKLISGELDKIDNVWEYKSPKTGQIKKLHVINSIKVVGGRIFSFGGIKDVTSEMEKQEKLKHHNMELEMLIRESNHRIKNNLNLLLRFISLEKRFNKNNPEKIIENTVGRIESFSLLHEKIYNVDNFKDINVEEYLNSLISGLYSIFGDDGSINYNSNNNELILNSEILVPLSLIITELVINSIKYGYVDYELDNKAINVSVDKFDNKLILHYSDNGKGLPKDFNPHKSIGLGWRIINSLISQLEGEYEVFNDDGMHFKLTFNI</sequence>
<dbReference type="EMBL" id="RKRG01000001">
    <property type="protein sequence ID" value="RPF53032.1"/>
    <property type="molecule type" value="Genomic_DNA"/>
</dbReference>
<dbReference type="Gene3D" id="3.30.450.20">
    <property type="entry name" value="PAS domain"/>
    <property type="match status" value="2"/>
</dbReference>
<dbReference type="Proteomes" id="UP000271783">
    <property type="component" value="Unassembled WGS sequence"/>
</dbReference>
<dbReference type="EC" id="2.7.13.3" evidence="2"/>
<proteinExistence type="predicted"/>
<feature type="domain" description="Histidine kinase" evidence="8">
    <location>
        <begin position="370"/>
        <end position="561"/>
    </location>
</feature>
<evidence type="ECO:0000256" key="7">
    <source>
        <dbReference type="ARBA" id="ARBA00022840"/>
    </source>
</evidence>
<dbReference type="InterPro" id="IPR011495">
    <property type="entry name" value="Sig_transdc_His_kin_sub2_dim/P"/>
</dbReference>
<dbReference type="RefSeq" id="WP_069574159.1">
    <property type="nucleotide sequence ID" value="NZ_RKRG01000001.1"/>
</dbReference>
<gene>
    <name evidence="10" type="ORF">EDC42_0598</name>
</gene>
<evidence type="ECO:0000313" key="10">
    <source>
        <dbReference type="EMBL" id="RPF53032.1"/>
    </source>
</evidence>
<dbReference type="PANTHER" id="PTHR41523:SF8">
    <property type="entry name" value="ETHYLENE RESPONSE SENSOR PROTEIN"/>
    <property type="match status" value="1"/>
</dbReference>
<evidence type="ECO:0000313" key="11">
    <source>
        <dbReference type="Proteomes" id="UP000271783"/>
    </source>
</evidence>
<keyword evidence="4" id="KW-0808">Transferase</keyword>
<dbReference type="Gene3D" id="3.30.565.10">
    <property type="entry name" value="Histidine kinase-like ATPase, C-terminal domain"/>
    <property type="match status" value="1"/>
</dbReference>
<evidence type="ECO:0000259" key="9">
    <source>
        <dbReference type="PROSITE" id="PS50113"/>
    </source>
</evidence>
<keyword evidence="11" id="KW-1185">Reference proteome</keyword>
<comment type="caution">
    <text evidence="10">The sequence shown here is derived from an EMBL/GenBank/DDBJ whole genome shotgun (WGS) entry which is preliminary data.</text>
</comment>
<dbReference type="Pfam" id="PF07568">
    <property type="entry name" value="HisKA_2"/>
    <property type="match status" value="1"/>
</dbReference>
<keyword evidence="5" id="KW-0547">Nucleotide-binding</keyword>
<dbReference type="PROSITE" id="PS50109">
    <property type="entry name" value="HIS_KIN"/>
    <property type="match status" value="1"/>
</dbReference>
<keyword evidence="3" id="KW-0597">Phosphoprotein</keyword>
<organism evidence="10 11">
    <name type="scientific">Methanobrevibacter gottschalkii DSM 11977</name>
    <dbReference type="NCBI Taxonomy" id="1122229"/>
    <lineage>
        <taxon>Archaea</taxon>
        <taxon>Methanobacteriati</taxon>
        <taxon>Methanobacteriota</taxon>
        <taxon>Methanomada group</taxon>
        <taxon>Methanobacteria</taxon>
        <taxon>Methanobacteriales</taxon>
        <taxon>Methanobacteriaceae</taxon>
        <taxon>Methanobrevibacter</taxon>
    </lineage>
</organism>
<dbReference type="InterPro" id="IPR005467">
    <property type="entry name" value="His_kinase_dom"/>
</dbReference>
<dbReference type="PANTHER" id="PTHR41523">
    <property type="entry name" value="TWO-COMPONENT SYSTEM SENSOR PROTEIN"/>
    <property type="match status" value="1"/>
</dbReference>
<protein>
    <recommendedName>
        <fullName evidence="2">histidine kinase</fullName>
        <ecNumber evidence="2">2.7.13.3</ecNumber>
    </recommendedName>
</protein>
<keyword evidence="7" id="KW-0067">ATP-binding</keyword>
<dbReference type="InterPro" id="IPR003594">
    <property type="entry name" value="HATPase_dom"/>
</dbReference>
<evidence type="ECO:0000256" key="2">
    <source>
        <dbReference type="ARBA" id="ARBA00012438"/>
    </source>
</evidence>